<evidence type="ECO:0000256" key="4">
    <source>
        <dbReference type="ARBA" id="ARBA00022679"/>
    </source>
</evidence>
<sequence length="348" mass="40490">MKRVTFFRTKKKMFINRSNRKKLYISLCVIGLVLILFLMRDYINYDCDAAIIIDKSFADIPPEMLNENTIFFLETSNSSDHKISSREACAIESAAYMNPNTNIVVLFLTLSNHIRLKNWSQFQPILDYDNIHLRYFHMDDIIKDTPIEKWMQKGLLSRSYYPVVHTSDILRYTLLYKYSGIYLDLDVIVTRPLDEMGSSSFACHQDDKIVNNAIIKLGGSDGKEVGRLLLEEVTENFNGRLWEENGPLLITKSLNKFCKTENLSGIDKCKEFDILSMDKCYAVKWQSWHKLFYEVYADETMEAVKHSYFVHLWNAKSKGTKLETTSRASFNQLAAKHCPRVHQHNSII</sequence>
<keyword evidence="6 7" id="KW-0472">Membrane</keyword>
<feature type="domain" description="Alpha 1,4-glycosyltransferase" evidence="8">
    <location>
        <begin position="222"/>
        <end position="344"/>
    </location>
</feature>
<evidence type="ECO:0000256" key="3">
    <source>
        <dbReference type="ARBA" id="ARBA00022676"/>
    </source>
</evidence>
<feature type="transmembrane region" description="Helical" evidence="7">
    <location>
        <begin position="21"/>
        <end position="39"/>
    </location>
</feature>
<keyword evidence="7" id="KW-1133">Transmembrane helix</keyword>
<keyword evidence="10" id="KW-1185">Reference proteome</keyword>
<reference evidence="9" key="1">
    <citation type="submission" date="2022-01" db="EMBL/GenBank/DDBJ databases">
        <authorList>
            <person name="King R."/>
        </authorList>
    </citation>
    <scope>NUCLEOTIDE SEQUENCE</scope>
</reference>
<dbReference type="GO" id="GO:0000139">
    <property type="term" value="C:Golgi membrane"/>
    <property type="evidence" value="ECO:0007669"/>
    <property type="project" value="UniProtKB-SubCell"/>
</dbReference>
<dbReference type="OrthoDB" id="7843114at2759"/>
<dbReference type="InterPro" id="IPR007652">
    <property type="entry name" value="A1-4-GlycosylTfrase_dom"/>
</dbReference>
<organism evidence="9 10">
    <name type="scientific">Chironomus riparius</name>
    <dbReference type="NCBI Taxonomy" id="315576"/>
    <lineage>
        <taxon>Eukaryota</taxon>
        <taxon>Metazoa</taxon>
        <taxon>Ecdysozoa</taxon>
        <taxon>Arthropoda</taxon>
        <taxon>Hexapoda</taxon>
        <taxon>Insecta</taxon>
        <taxon>Pterygota</taxon>
        <taxon>Neoptera</taxon>
        <taxon>Endopterygota</taxon>
        <taxon>Diptera</taxon>
        <taxon>Nematocera</taxon>
        <taxon>Chironomoidea</taxon>
        <taxon>Chironomidae</taxon>
        <taxon>Chironominae</taxon>
        <taxon>Chironomus</taxon>
    </lineage>
</organism>
<evidence type="ECO:0000313" key="10">
    <source>
        <dbReference type="Proteomes" id="UP001153620"/>
    </source>
</evidence>
<dbReference type="SUPFAM" id="SSF53448">
    <property type="entry name" value="Nucleotide-diphospho-sugar transferases"/>
    <property type="match status" value="1"/>
</dbReference>
<dbReference type="AlphaFoldDB" id="A0A9N9RJI4"/>
<keyword evidence="5" id="KW-0333">Golgi apparatus</keyword>
<reference evidence="9" key="2">
    <citation type="submission" date="2022-10" db="EMBL/GenBank/DDBJ databases">
        <authorList>
            <consortium name="ENA_rothamsted_submissions"/>
            <consortium name="culmorum"/>
            <person name="King R."/>
        </authorList>
    </citation>
    <scope>NUCLEOTIDE SEQUENCE</scope>
</reference>
<dbReference type="InterPro" id="IPR029044">
    <property type="entry name" value="Nucleotide-diphossugar_trans"/>
</dbReference>
<evidence type="ECO:0000259" key="8">
    <source>
        <dbReference type="Pfam" id="PF04572"/>
    </source>
</evidence>
<proteinExistence type="inferred from homology"/>
<dbReference type="InterPro" id="IPR007577">
    <property type="entry name" value="GlycoTrfase_DXD_sugar-bd_CS"/>
</dbReference>
<comment type="similarity">
    <text evidence="2">Belongs to the glycosyltransferase 32 family.</text>
</comment>
<evidence type="ECO:0000256" key="5">
    <source>
        <dbReference type="ARBA" id="ARBA00023034"/>
    </source>
</evidence>
<evidence type="ECO:0000256" key="2">
    <source>
        <dbReference type="ARBA" id="ARBA00009003"/>
    </source>
</evidence>
<protein>
    <recommendedName>
        <fullName evidence="8">Alpha 1,4-glycosyltransferase domain-containing protein</fullName>
    </recommendedName>
</protein>
<gene>
    <name evidence="9" type="ORF">CHIRRI_LOCUS894</name>
</gene>
<keyword evidence="7" id="KW-0812">Transmembrane</keyword>
<evidence type="ECO:0000256" key="6">
    <source>
        <dbReference type="ARBA" id="ARBA00023136"/>
    </source>
</evidence>
<dbReference type="InterPro" id="IPR051981">
    <property type="entry name" value="Glycosyltransf_32"/>
</dbReference>
<comment type="subcellular location">
    <subcellularLocation>
        <location evidence="1">Golgi apparatus membrane</location>
        <topology evidence="1">Single-pass type II membrane protein</topology>
    </subcellularLocation>
</comment>
<dbReference type="PANTHER" id="PTHR12042:SF21">
    <property type="entry name" value="ALPHA1,4-GALACTOSYLTRANSFERASE 1-RELATED"/>
    <property type="match status" value="1"/>
</dbReference>
<keyword evidence="4" id="KW-0808">Transferase</keyword>
<dbReference type="EMBL" id="OU895877">
    <property type="protein sequence ID" value="CAG9797908.1"/>
    <property type="molecule type" value="Genomic_DNA"/>
</dbReference>
<dbReference type="GO" id="GO:0035248">
    <property type="term" value="F:alpha-1,4-N-acetylgalactosaminyltransferase activity"/>
    <property type="evidence" value="ECO:0007669"/>
    <property type="project" value="TreeGrafter"/>
</dbReference>
<evidence type="ECO:0000256" key="7">
    <source>
        <dbReference type="SAM" id="Phobius"/>
    </source>
</evidence>
<dbReference type="Gene3D" id="3.90.550.20">
    <property type="match status" value="1"/>
</dbReference>
<evidence type="ECO:0000256" key="1">
    <source>
        <dbReference type="ARBA" id="ARBA00004323"/>
    </source>
</evidence>
<dbReference type="GO" id="GO:0006688">
    <property type="term" value="P:glycosphingolipid biosynthetic process"/>
    <property type="evidence" value="ECO:0007669"/>
    <property type="project" value="TreeGrafter"/>
</dbReference>
<dbReference type="Proteomes" id="UP001153620">
    <property type="component" value="Chromosome 1"/>
</dbReference>
<dbReference type="Pfam" id="PF04572">
    <property type="entry name" value="Gb3_synth"/>
    <property type="match status" value="1"/>
</dbReference>
<evidence type="ECO:0000313" key="9">
    <source>
        <dbReference type="EMBL" id="CAG9797908.1"/>
    </source>
</evidence>
<dbReference type="Pfam" id="PF04488">
    <property type="entry name" value="Gly_transf_sug"/>
    <property type="match status" value="1"/>
</dbReference>
<dbReference type="PANTHER" id="PTHR12042">
    <property type="entry name" value="LACTOSYLCERAMIDE 4-ALPHA-GALACTOSYLTRANSFERASE ALPHA- 1,4-GALACTOSYLTRANSFERASE"/>
    <property type="match status" value="1"/>
</dbReference>
<name>A0A9N9RJI4_9DIPT</name>
<accession>A0A9N9RJI4</accession>
<keyword evidence="3" id="KW-0328">Glycosyltransferase</keyword>